<dbReference type="PROSITE" id="PS51318">
    <property type="entry name" value="TAT"/>
    <property type="match status" value="1"/>
</dbReference>
<evidence type="ECO:0000256" key="2">
    <source>
        <dbReference type="ARBA" id="ARBA00005995"/>
    </source>
</evidence>
<dbReference type="PANTHER" id="PTHR43563:SF1">
    <property type="entry name" value="AMINE OXIDASE [FLAVIN-CONTAINING] B"/>
    <property type="match status" value="1"/>
</dbReference>
<dbReference type="SUPFAM" id="SSF51905">
    <property type="entry name" value="FAD/NAD(P)-binding domain"/>
    <property type="match status" value="1"/>
</dbReference>
<dbReference type="GO" id="GO:0016491">
    <property type="term" value="F:oxidoreductase activity"/>
    <property type="evidence" value="ECO:0007669"/>
    <property type="project" value="UniProtKB-KW"/>
</dbReference>
<dbReference type="InterPro" id="IPR006311">
    <property type="entry name" value="TAT_signal"/>
</dbReference>
<dbReference type="RefSeq" id="WP_187573959.1">
    <property type="nucleotide sequence ID" value="NZ_CP060731.1"/>
</dbReference>
<accession>A0A7G9TES5</accession>
<comment type="cofactor">
    <cofactor evidence="1">
        <name>FAD</name>
        <dbReference type="ChEBI" id="CHEBI:57692"/>
    </cofactor>
</comment>
<reference evidence="5 6" key="1">
    <citation type="submission" date="2020-08" db="EMBL/GenBank/DDBJ databases">
        <title>Streptomycin Non-resistant strain, P. mexicana.</title>
        <authorList>
            <person name="Ganesh-Kumar S."/>
            <person name="Zhe T."/>
            <person name="Yu Z."/>
            <person name="Min Y."/>
        </authorList>
    </citation>
    <scope>NUCLEOTIDE SEQUENCE [LARGE SCALE GENOMIC DNA]</scope>
    <source>
        <strain evidence="5 6">GTZY2</strain>
    </source>
</reference>
<dbReference type="Gene3D" id="1.10.405.10">
    <property type="entry name" value="Guanine Nucleotide Dissociation Inhibitor, domain 1"/>
    <property type="match status" value="1"/>
</dbReference>
<dbReference type="Gene3D" id="3.90.660.10">
    <property type="match status" value="1"/>
</dbReference>
<gene>
    <name evidence="5" type="ORF">IAE60_03945</name>
</gene>
<dbReference type="InterPro" id="IPR002937">
    <property type="entry name" value="Amino_oxidase"/>
</dbReference>
<dbReference type="AlphaFoldDB" id="A0A7G9TES5"/>
<dbReference type="PRINTS" id="PR00757">
    <property type="entry name" value="AMINEOXDASEF"/>
</dbReference>
<feature type="domain" description="Amine oxidase" evidence="4">
    <location>
        <begin position="92"/>
        <end position="533"/>
    </location>
</feature>
<sequence length="541" mass="57841">MTRSDWMAQVLRLARIGQTCARTGDEVGEAVARGTPDSQDRRRLMQAAVGGVAAAGLGAMAPPLLAATAQDARAVYARLTNTRGVAVVGAGLAGLACATELTRLGVPAKVFESAQRVGGRCWSARNVFPGQVAERGAEFIGSSHHAMLGYARALGLPLEAVDGDRGRSSAFHHFAGQRHSDAEIADEFRAFADFIREDLEPLGAPHAERFCARAEALDFMTLDEYLTLYGASGLLRSVLGNAFLGEFGSDLDEVSALAFLRFVYGDRRSKFALQGTGESLRVVGGNDLIATGLAQKLPQPVQLGHRLVAVTRRLGGTVRLTFDLRGKYVQRDFDAVVLAMPFSVLRDVEMRGVEMSAWKRQAIDKSEMGDSSRLLVGFSRPYWREAGASGSGKADLPNLQNAWETNPSRAGRAGAVIAHQVGGQAARSLLPASLQMDAVGFVASLEEVLPGAMQAVSRDRRGRILATSQNWSTDPNSRGAFPRPQPGYFTRIAHAEAGAVDNLLFAGDHTSSFYEWQGFMEGAVLSGLRAASEASTLFRGG</sequence>
<dbReference type="GeneID" id="81470104"/>
<evidence type="ECO:0000313" key="6">
    <source>
        <dbReference type="Proteomes" id="UP000515838"/>
    </source>
</evidence>
<organism evidence="5 6">
    <name type="scientific">Pseudoxanthomonas mexicana</name>
    <dbReference type="NCBI Taxonomy" id="128785"/>
    <lineage>
        <taxon>Bacteria</taxon>
        <taxon>Pseudomonadati</taxon>
        <taxon>Pseudomonadota</taxon>
        <taxon>Gammaproteobacteria</taxon>
        <taxon>Lysobacterales</taxon>
        <taxon>Lysobacteraceae</taxon>
        <taxon>Pseudoxanthomonas</taxon>
    </lineage>
</organism>
<proteinExistence type="inferred from homology"/>
<evidence type="ECO:0000256" key="1">
    <source>
        <dbReference type="ARBA" id="ARBA00001974"/>
    </source>
</evidence>
<keyword evidence="3" id="KW-0560">Oxidoreductase</keyword>
<dbReference type="InterPro" id="IPR050703">
    <property type="entry name" value="Flavin_MAO"/>
</dbReference>
<evidence type="ECO:0000313" key="5">
    <source>
        <dbReference type="EMBL" id="QNN78600.1"/>
    </source>
</evidence>
<dbReference type="Gene3D" id="3.50.50.60">
    <property type="entry name" value="FAD/NAD(P)-binding domain"/>
    <property type="match status" value="1"/>
</dbReference>
<dbReference type="InterPro" id="IPR036188">
    <property type="entry name" value="FAD/NAD-bd_sf"/>
</dbReference>
<dbReference type="Pfam" id="PF01593">
    <property type="entry name" value="Amino_oxidase"/>
    <property type="match status" value="1"/>
</dbReference>
<dbReference type="InterPro" id="IPR001613">
    <property type="entry name" value="Flavin_amine_oxidase"/>
</dbReference>
<dbReference type="EMBL" id="CP060731">
    <property type="protein sequence ID" value="QNN78600.1"/>
    <property type="molecule type" value="Genomic_DNA"/>
</dbReference>
<comment type="similarity">
    <text evidence="2">Belongs to the flavin monoamine oxidase family.</text>
</comment>
<dbReference type="Proteomes" id="UP000515838">
    <property type="component" value="Chromosome"/>
</dbReference>
<dbReference type="PANTHER" id="PTHR43563">
    <property type="entry name" value="AMINE OXIDASE"/>
    <property type="match status" value="1"/>
</dbReference>
<name>A0A7G9TES5_PSEMX</name>
<evidence type="ECO:0000256" key="3">
    <source>
        <dbReference type="ARBA" id="ARBA00023002"/>
    </source>
</evidence>
<protein>
    <submittedName>
        <fullName evidence="5">FAD-dependent oxidoreductase</fullName>
    </submittedName>
</protein>
<evidence type="ECO:0000259" key="4">
    <source>
        <dbReference type="Pfam" id="PF01593"/>
    </source>
</evidence>